<evidence type="ECO:0000256" key="3">
    <source>
        <dbReference type="ARBA" id="ARBA00023125"/>
    </source>
</evidence>
<dbReference type="Pfam" id="PF02365">
    <property type="entry name" value="NAM"/>
    <property type="match status" value="1"/>
</dbReference>
<reference evidence="7 8" key="1">
    <citation type="journal article" date="2011" name="Nat. Genet.">
        <title>The genome of the mesopolyploid crop species Brassica rapa.</title>
        <authorList>
            <consortium name="Brassica rapa Genome Sequencing Project Consortium"/>
            <person name="Wang X."/>
            <person name="Wang H."/>
            <person name="Wang J."/>
            <person name="Sun R."/>
            <person name="Wu J."/>
            <person name="Liu S."/>
            <person name="Bai Y."/>
            <person name="Mun J.H."/>
            <person name="Bancroft I."/>
            <person name="Cheng F."/>
            <person name="Huang S."/>
            <person name="Li X."/>
            <person name="Hua W."/>
            <person name="Wang J."/>
            <person name="Wang X."/>
            <person name="Freeling M."/>
            <person name="Pires J.C."/>
            <person name="Paterson A.H."/>
            <person name="Chalhoub B."/>
            <person name="Wang B."/>
            <person name="Hayward A."/>
            <person name="Sharpe A.G."/>
            <person name="Park B.S."/>
            <person name="Weisshaar B."/>
            <person name="Liu B."/>
            <person name="Li B."/>
            <person name="Liu B."/>
            <person name="Tong C."/>
            <person name="Song C."/>
            <person name="Duran C."/>
            <person name="Peng C."/>
            <person name="Geng C."/>
            <person name="Koh C."/>
            <person name="Lin C."/>
            <person name="Edwards D."/>
            <person name="Mu D."/>
            <person name="Shen D."/>
            <person name="Soumpourou E."/>
            <person name="Li F."/>
            <person name="Fraser F."/>
            <person name="Conant G."/>
            <person name="Lassalle G."/>
            <person name="King G.J."/>
            <person name="Bonnema G."/>
            <person name="Tang H."/>
            <person name="Wang H."/>
            <person name="Belcram H."/>
            <person name="Zhou H."/>
            <person name="Hirakawa H."/>
            <person name="Abe H."/>
            <person name="Guo H."/>
            <person name="Wang H."/>
            <person name="Jin H."/>
            <person name="Parkin I.A."/>
            <person name="Batley J."/>
            <person name="Kim J.S."/>
            <person name="Just J."/>
            <person name="Li J."/>
            <person name="Xu J."/>
            <person name="Deng J."/>
            <person name="Kim J.A."/>
            <person name="Li J."/>
            <person name="Yu J."/>
            <person name="Meng J."/>
            <person name="Wang J."/>
            <person name="Min J."/>
            <person name="Poulain J."/>
            <person name="Wang J."/>
            <person name="Hatakeyama K."/>
            <person name="Wu K."/>
            <person name="Wang L."/>
            <person name="Fang L."/>
            <person name="Trick M."/>
            <person name="Links M.G."/>
            <person name="Zhao M."/>
            <person name="Jin M."/>
            <person name="Ramchiary N."/>
            <person name="Drou N."/>
            <person name="Berkman P.J."/>
            <person name="Cai Q."/>
            <person name="Huang Q."/>
            <person name="Li R."/>
            <person name="Tabata S."/>
            <person name="Cheng S."/>
            <person name="Zhang S."/>
            <person name="Zhang S."/>
            <person name="Huang S."/>
            <person name="Sato S."/>
            <person name="Sun S."/>
            <person name="Kwon S.J."/>
            <person name="Choi S.R."/>
            <person name="Lee T.H."/>
            <person name="Fan W."/>
            <person name="Zhao X."/>
            <person name="Tan X."/>
            <person name="Xu X."/>
            <person name="Wang Y."/>
            <person name="Qiu Y."/>
            <person name="Yin Y."/>
            <person name="Li Y."/>
            <person name="Du Y."/>
            <person name="Liao Y."/>
            <person name="Lim Y."/>
            <person name="Narusaka Y."/>
            <person name="Wang Y."/>
            <person name="Wang Z."/>
            <person name="Li Z."/>
            <person name="Wang Z."/>
            <person name="Xiong Z."/>
            <person name="Zhang Z."/>
        </authorList>
    </citation>
    <scope>NUCLEOTIDE SEQUENCE [LARGE SCALE GENOMIC DNA]</scope>
    <source>
        <strain evidence="7 8">cv. Chiifu-401-42</strain>
    </source>
</reference>
<dbReference type="PANTHER" id="PTHR31989">
    <property type="entry name" value="NAC DOMAIN-CONTAINING PROTEIN 82-RELATED"/>
    <property type="match status" value="1"/>
</dbReference>
<evidence type="ECO:0000313" key="7">
    <source>
        <dbReference type="EnsemblPlants" id="Bra027596.1-P"/>
    </source>
</evidence>
<protein>
    <recommendedName>
        <fullName evidence="6">NAC domain-containing protein</fullName>
    </recommendedName>
</protein>
<dbReference type="Gramene" id="Bra027596.1">
    <property type="protein sequence ID" value="Bra027596.1-P"/>
    <property type="gene ID" value="Bra027596"/>
</dbReference>
<sequence length="242" mass="27361">MSNNRVGYRFSPTDEELIKFYLKNKILGNEWLVTDAISEINIFSYEPQFLPALSKIKSNDLVWYFFSPKESTKKATRRVTRSGFWKKTGRSMNINNKGGNCGEIGLKMTLVYIDDKVRKSDWLMYEYHITCLPPDQRTYVICKIMYKGEGGDFLSGGNEVGNFPSGGNNSSSLGHSFVAESNSARATILTKMDKRQHNLPSKQTPVVDSNTVRAANFAKMYKLLQNLPSVERQGKLNSDDAP</sequence>
<evidence type="ECO:0000256" key="4">
    <source>
        <dbReference type="ARBA" id="ARBA00023163"/>
    </source>
</evidence>
<dbReference type="AlphaFoldDB" id="M4EFN4"/>
<evidence type="ECO:0000256" key="2">
    <source>
        <dbReference type="ARBA" id="ARBA00023015"/>
    </source>
</evidence>
<dbReference type="PROSITE" id="PS51005">
    <property type="entry name" value="NAC"/>
    <property type="match status" value="1"/>
</dbReference>
<dbReference type="GeneID" id="103839135"/>
<dbReference type="InterPro" id="IPR036093">
    <property type="entry name" value="NAC_dom_sf"/>
</dbReference>
<evidence type="ECO:0000256" key="5">
    <source>
        <dbReference type="ARBA" id="ARBA00023242"/>
    </source>
</evidence>
<dbReference type="SMR" id="M4EFN4"/>
<dbReference type="InterPro" id="IPR003441">
    <property type="entry name" value="NAC-dom"/>
</dbReference>
<reference evidence="7 8" key="2">
    <citation type="journal article" date="2018" name="Hortic Res">
        <title>Improved Brassica rapa reference genome by single-molecule sequencing and chromosome conformation capture technologies.</title>
        <authorList>
            <person name="Zhang L."/>
            <person name="Cai X."/>
            <person name="Wu J."/>
            <person name="Liu M."/>
            <person name="Grob S."/>
            <person name="Cheng F."/>
            <person name="Liang J."/>
            <person name="Cai C."/>
            <person name="Liu Z."/>
            <person name="Liu B."/>
            <person name="Wang F."/>
            <person name="Li S."/>
            <person name="Liu F."/>
            <person name="Li X."/>
            <person name="Cheng L."/>
            <person name="Yang W."/>
            <person name="Li M.H."/>
            <person name="Grossniklaus U."/>
            <person name="Zheng H."/>
            <person name="Wang X."/>
        </authorList>
    </citation>
    <scope>NUCLEOTIDE SEQUENCE [LARGE SCALE GENOMIC DNA]</scope>
    <source>
        <strain evidence="7 8">cv. Chiifu-401-42</strain>
    </source>
</reference>
<dbReference type="OrthoDB" id="1109790at2759"/>
<dbReference type="GO" id="GO:0003677">
    <property type="term" value="F:DNA binding"/>
    <property type="evidence" value="ECO:0007669"/>
    <property type="project" value="UniProtKB-KW"/>
</dbReference>
<keyword evidence="5" id="KW-0539">Nucleus</keyword>
<evidence type="ECO:0000256" key="1">
    <source>
        <dbReference type="ARBA" id="ARBA00004123"/>
    </source>
</evidence>
<comment type="subcellular location">
    <subcellularLocation>
        <location evidence="1">Nucleus</location>
    </subcellularLocation>
</comment>
<evidence type="ECO:0000259" key="6">
    <source>
        <dbReference type="PROSITE" id="PS51005"/>
    </source>
</evidence>
<evidence type="ECO:0000313" key="8">
    <source>
        <dbReference type="Proteomes" id="UP000011750"/>
    </source>
</evidence>
<keyword evidence="3" id="KW-0238">DNA-binding</keyword>
<reference evidence="7" key="3">
    <citation type="submission" date="2023-03" db="UniProtKB">
        <authorList>
            <consortium name="EnsemblPlants"/>
        </authorList>
    </citation>
    <scope>IDENTIFICATION</scope>
    <source>
        <strain evidence="7">cv. Chiifu-401-42</strain>
    </source>
</reference>
<dbReference type="STRING" id="51351.M4EFN4"/>
<dbReference type="Gene3D" id="2.170.150.80">
    <property type="entry name" value="NAC domain"/>
    <property type="match status" value="1"/>
</dbReference>
<proteinExistence type="predicted"/>
<dbReference type="GO" id="GO:0006355">
    <property type="term" value="P:regulation of DNA-templated transcription"/>
    <property type="evidence" value="ECO:0007669"/>
    <property type="project" value="InterPro"/>
</dbReference>
<dbReference type="Proteomes" id="UP000011750">
    <property type="component" value="Chromosome A09"/>
</dbReference>
<keyword evidence="2" id="KW-0805">Transcription regulation</keyword>
<dbReference type="RefSeq" id="XP_009113875.1">
    <property type="nucleotide sequence ID" value="XM_009115627.2"/>
</dbReference>
<organism evidence="7 8">
    <name type="scientific">Brassica campestris</name>
    <name type="common">Field mustard</name>
    <dbReference type="NCBI Taxonomy" id="3711"/>
    <lineage>
        <taxon>Eukaryota</taxon>
        <taxon>Viridiplantae</taxon>
        <taxon>Streptophyta</taxon>
        <taxon>Embryophyta</taxon>
        <taxon>Tracheophyta</taxon>
        <taxon>Spermatophyta</taxon>
        <taxon>Magnoliopsida</taxon>
        <taxon>eudicotyledons</taxon>
        <taxon>Gunneridae</taxon>
        <taxon>Pentapetalae</taxon>
        <taxon>rosids</taxon>
        <taxon>malvids</taxon>
        <taxon>Brassicales</taxon>
        <taxon>Brassicaceae</taxon>
        <taxon>Brassiceae</taxon>
        <taxon>Brassica</taxon>
    </lineage>
</organism>
<feature type="domain" description="NAC" evidence="6">
    <location>
        <begin position="4"/>
        <end position="147"/>
    </location>
</feature>
<dbReference type="GO" id="GO:0005634">
    <property type="term" value="C:nucleus"/>
    <property type="evidence" value="ECO:0007669"/>
    <property type="project" value="UniProtKB-SubCell"/>
</dbReference>
<dbReference type="OMA" id="VICKIMY"/>
<name>M4EFN4_BRACM</name>
<dbReference type="EnsemblPlants" id="Bra027596.1">
    <property type="protein sequence ID" value="Bra027596.1-P"/>
    <property type="gene ID" value="Bra027596"/>
</dbReference>
<dbReference type="KEGG" id="brp:103839135"/>
<dbReference type="HOGENOM" id="CLU_1055028_0_0_1"/>
<dbReference type="InParanoid" id="M4EFN4"/>
<keyword evidence="4" id="KW-0804">Transcription</keyword>
<dbReference type="SUPFAM" id="SSF101941">
    <property type="entry name" value="NAC domain"/>
    <property type="match status" value="1"/>
</dbReference>
<keyword evidence="8" id="KW-1185">Reference proteome</keyword>
<accession>M4EFN4</accession>